<protein>
    <recommendedName>
        <fullName evidence="5">Low-density lipoprotein receptor domain class A</fullName>
    </recommendedName>
</protein>
<comment type="caution">
    <text evidence="3">The sequence shown here is derived from an EMBL/GenBank/DDBJ whole genome shotgun (WGS) entry which is preliminary data.</text>
</comment>
<dbReference type="PROSITE" id="PS50068">
    <property type="entry name" value="LDLRA_2"/>
    <property type="match status" value="1"/>
</dbReference>
<proteinExistence type="predicted"/>
<dbReference type="Proteomes" id="UP000243006">
    <property type="component" value="Unassembled WGS sequence"/>
</dbReference>
<feature type="non-terminal residue" evidence="3">
    <location>
        <position position="118"/>
    </location>
</feature>
<evidence type="ECO:0000313" key="3">
    <source>
        <dbReference type="EMBL" id="OUC43928.1"/>
    </source>
</evidence>
<dbReference type="EMBL" id="LVZM01013887">
    <property type="protein sequence ID" value="OUC43928.1"/>
    <property type="molecule type" value="Genomic_DNA"/>
</dbReference>
<dbReference type="InterPro" id="IPR002172">
    <property type="entry name" value="LDrepeatLR_classA_rpt"/>
</dbReference>
<dbReference type="InterPro" id="IPR036055">
    <property type="entry name" value="LDL_receptor-like_sf"/>
</dbReference>
<evidence type="ECO:0000313" key="4">
    <source>
        <dbReference type="Proteomes" id="UP000243006"/>
    </source>
</evidence>
<keyword evidence="1" id="KW-1015">Disulfide bond</keyword>
<comment type="caution">
    <text evidence="2">Lacks conserved residue(s) required for the propagation of feature annotation.</text>
</comment>
<dbReference type="PROSITE" id="PS01209">
    <property type="entry name" value="LDLRA_1"/>
    <property type="match status" value="1"/>
</dbReference>
<organism evidence="3 4">
    <name type="scientific">Trichinella nativa</name>
    <dbReference type="NCBI Taxonomy" id="6335"/>
    <lineage>
        <taxon>Eukaryota</taxon>
        <taxon>Metazoa</taxon>
        <taxon>Ecdysozoa</taxon>
        <taxon>Nematoda</taxon>
        <taxon>Enoplea</taxon>
        <taxon>Dorylaimia</taxon>
        <taxon>Trichinellida</taxon>
        <taxon>Trichinellidae</taxon>
        <taxon>Trichinella</taxon>
    </lineage>
</organism>
<dbReference type="SMART" id="SM00192">
    <property type="entry name" value="LDLa"/>
    <property type="match status" value="1"/>
</dbReference>
<dbReference type="InterPro" id="IPR023415">
    <property type="entry name" value="LDLR_class-A_CS"/>
</dbReference>
<gene>
    <name evidence="3" type="ORF">D917_02408</name>
</gene>
<dbReference type="SUPFAM" id="SSF57424">
    <property type="entry name" value="LDL receptor-like module"/>
    <property type="match status" value="1"/>
</dbReference>
<evidence type="ECO:0000256" key="2">
    <source>
        <dbReference type="PROSITE-ProRule" id="PRU00124"/>
    </source>
</evidence>
<evidence type="ECO:0000256" key="1">
    <source>
        <dbReference type="ARBA" id="ARBA00023157"/>
    </source>
</evidence>
<evidence type="ECO:0008006" key="5">
    <source>
        <dbReference type="Google" id="ProtNLM"/>
    </source>
</evidence>
<dbReference type="AlphaFoldDB" id="A0A1Y3ELE0"/>
<dbReference type="Gene3D" id="4.10.400.10">
    <property type="entry name" value="Low-density Lipoprotein Receptor"/>
    <property type="match status" value="1"/>
</dbReference>
<accession>A0A1Y3ELE0</accession>
<sequence>MASSLGWSEEMVSIGQFPWPMRIRLEAWLNNKRTSNPTGNYSADCMIDHIHLVDCEEELYHTDSCMSNRTEKYRCPSNKVCIEWDQLCDMSLDCYGGEDEDATLHNCCNESFPACFRY</sequence>
<reference evidence="3 4" key="1">
    <citation type="submission" date="2015-04" db="EMBL/GenBank/DDBJ databases">
        <title>Draft genome of the roundworm Trichinella nativa.</title>
        <authorList>
            <person name="Mitreva M."/>
        </authorList>
    </citation>
    <scope>NUCLEOTIDE SEQUENCE [LARGE SCALE GENOMIC DNA]</scope>
    <source>
        <strain evidence="3 4">ISS45</strain>
    </source>
</reference>
<name>A0A1Y3ELE0_9BILA</name>